<proteinExistence type="predicted"/>
<evidence type="ECO:0000313" key="2">
    <source>
        <dbReference type="EMBL" id="MBK1854421.1"/>
    </source>
</evidence>
<evidence type="ECO:0000313" key="3">
    <source>
        <dbReference type="Proteomes" id="UP000634206"/>
    </source>
</evidence>
<comment type="caution">
    <text evidence="2">The sequence shown here is derived from an EMBL/GenBank/DDBJ whole genome shotgun (WGS) entry which is preliminary data.</text>
</comment>
<accession>A0AAE2SDN8</accession>
<gene>
    <name evidence="2" type="ORF">JIN83_05595</name>
</gene>
<keyword evidence="1" id="KW-0472">Membrane</keyword>
<feature type="transmembrane region" description="Helical" evidence="1">
    <location>
        <begin position="29"/>
        <end position="49"/>
    </location>
</feature>
<keyword evidence="1" id="KW-0812">Transmembrane</keyword>
<evidence type="ECO:0000256" key="1">
    <source>
        <dbReference type="SAM" id="Phobius"/>
    </source>
</evidence>
<name>A0AAE2SDN8_9BACT</name>
<dbReference type="RefSeq" id="WP_309489028.1">
    <property type="nucleotide sequence ID" value="NZ_JAENIG010000003.1"/>
</dbReference>
<dbReference type="EMBL" id="JAENIG010000003">
    <property type="protein sequence ID" value="MBK1854421.1"/>
    <property type="molecule type" value="Genomic_DNA"/>
</dbReference>
<organism evidence="2 3">
    <name type="scientific">Oceaniferula flava</name>
    <dbReference type="NCBI Taxonomy" id="2800421"/>
    <lineage>
        <taxon>Bacteria</taxon>
        <taxon>Pseudomonadati</taxon>
        <taxon>Verrucomicrobiota</taxon>
        <taxon>Verrucomicrobiia</taxon>
        <taxon>Verrucomicrobiales</taxon>
        <taxon>Verrucomicrobiaceae</taxon>
        <taxon>Oceaniferula</taxon>
    </lineage>
</organism>
<dbReference type="AlphaFoldDB" id="A0AAE2SDN8"/>
<keyword evidence="1" id="KW-1133">Transmembrane helix</keyword>
<dbReference type="Proteomes" id="UP000634206">
    <property type="component" value="Unassembled WGS sequence"/>
</dbReference>
<protein>
    <submittedName>
        <fullName evidence="2">Uncharacterized protein</fullName>
    </submittedName>
</protein>
<sequence length="272" mass="30433">MFFLSKRRQRRDREAGLIFRWRGAKKHHAGKLVALMITVGFFAFSMYAIRVSGVEAPLASKRTASVFMINEDDPNCLNLLAQVEERSPFPRRWDPAFDEETMSRIQQGTQQLAGRAWSYEPELAPLPTIESDDRLPSIVEPNASLLGNLVQSWEVAPREGAHAEQGELFVRAKITADASIQKRLPTTSPALPQELVAEEWFGQSFRFLMGIDADGVVRGCVALSAETLEAVKPSDKQKLLAAWLRVQRFLPDDSKSPATIGVLELEIEALQE</sequence>
<keyword evidence="3" id="KW-1185">Reference proteome</keyword>
<reference evidence="2" key="1">
    <citation type="submission" date="2021-01" db="EMBL/GenBank/DDBJ databases">
        <title>Modified the classification status of verrucomicrobia.</title>
        <authorList>
            <person name="Feng X."/>
        </authorList>
    </citation>
    <scope>NUCLEOTIDE SEQUENCE</scope>
    <source>
        <strain evidence="2">5K15</strain>
    </source>
</reference>